<evidence type="ECO:0000256" key="2">
    <source>
        <dbReference type="ARBA" id="ARBA00023015"/>
    </source>
</evidence>
<evidence type="ECO:0000256" key="6">
    <source>
        <dbReference type="ARBA" id="ARBA00023242"/>
    </source>
</evidence>
<accession>A0ABD2ZP73</accession>
<gene>
    <name evidence="9" type="ORF">ACH5RR_019389</name>
</gene>
<dbReference type="GO" id="GO:0003677">
    <property type="term" value="F:DNA binding"/>
    <property type="evidence" value="ECO:0007669"/>
    <property type="project" value="UniProtKB-KW"/>
</dbReference>
<evidence type="ECO:0000313" key="10">
    <source>
        <dbReference type="Proteomes" id="UP001630127"/>
    </source>
</evidence>
<keyword evidence="2" id="KW-0805">Transcription regulation</keyword>
<dbReference type="AlphaFoldDB" id="A0ABD2ZP73"/>
<dbReference type="PANTHER" id="PTHR31307:SF40">
    <property type="entry name" value="TRIHELIX TRANSCRIPTION FACTOR ENAP1-RELATED"/>
    <property type="match status" value="1"/>
</dbReference>
<sequence>MQTLQQIHTPHRRPHAGGREDCWSEGATESLIEAWGDRYLHLNRGNLRQKDWIEVADAVNSRQNGVKPRRTDVQCKNRVDTLKKKYKLEKGKPSPSKWPFYSRLNFLIGGNSSISTSSLTPLNKKSGVTKFTEATLNPILNPNLNGGLDVGGSDESCDGDDDGDGNKVGLRRRHKNVELLEEDTTSVAACNELARAILKFGEIYERVESAKQLQMMELEKQRLEFIKDLEFQRMNLFMEAQLQREKSKRPSKNASGSGFLVLWKLTVQLQFSVSTYAVKWHLLDFHNEVQRKEDVVRYHQISR</sequence>
<evidence type="ECO:0000256" key="1">
    <source>
        <dbReference type="ARBA" id="ARBA00004123"/>
    </source>
</evidence>
<evidence type="ECO:0000256" key="4">
    <source>
        <dbReference type="ARBA" id="ARBA00023125"/>
    </source>
</evidence>
<evidence type="ECO:0000256" key="5">
    <source>
        <dbReference type="ARBA" id="ARBA00023163"/>
    </source>
</evidence>
<feature type="domain" description="Myb/SANT-like DNA-binding" evidence="8">
    <location>
        <begin position="21"/>
        <end position="106"/>
    </location>
</feature>
<feature type="region of interest" description="Disordered" evidence="7">
    <location>
        <begin position="147"/>
        <end position="169"/>
    </location>
</feature>
<evidence type="ECO:0000259" key="8">
    <source>
        <dbReference type="Pfam" id="PF13837"/>
    </source>
</evidence>
<name>A0ABD2ZP73_9GENT</name>
<keyword evidence="6" id="KW-0539">Nucleus</keyword>
<dbReference type="Proteomes" id="UP001630127">
    <property type="component" value="Unassembled WGS sequence"/>
</dbReference>
<proteinExistence type="predicted"/>
<organism evidence="9 10">
    <name type="scientific">Cinchona calisaya</name>
    <dbReference type="NCBI Taxonomy" id="153742"/>
    <lineage>
        <taxon>Eukaryota</taxon>
        <taxon>Viridiplantae</taxon>
        <taxon>Streptophyta</taxon>
        <taxon>Embryophyta</taxon>
        <taxon>Tracheophyta</taxon>
        <taxon>Spermatophyta</taxon>
        <taxon>Magnoliopsida</taxon>
        <taxon>eudicotyledons</taxon>
        <taxon>Gunneridae</taxon>
        <taxon>Pentapetalae</taxon>
        <taxon>asterids</taxon>
        <taxon>lamiids</taxon>
        <taxon>Gentianales</taxon>
        <taxon>Rubiaceae</taxon>
        <taxon>Cinchonoideae</taxon>
        <taxon>Cinchoneae</taxon>
        <taxon>Cinchona</taxon>
    </lineage>
</organism>
<comment type="subcellular location">
    <subcellularLocation>
        <location evidence="1">Nucleus</location>
    </subcellularLocation>
</comment>
<keyword evidence="10" id="KW-1185">Reference proteome</keyword>
<dbReference type="FunFam" id="1.10.10.60:FF:000104">
    <property type="entry name" value="trihelix transcription factor ASIL2"/>
    <property type="match status" value="1"/>
</dbReference>
<dbReference type="PANTHER" id="PTHR31307">
    <property type="entry name" value="TRIHELIX TRANSCRIPTION FACTOR ASIL2"/>
    <property type="match status" value="1"/>
</dbReference>
<evidence type="ECO:0000256" key="3">
    <source>
        <dbReference type="ARBA" id="ARBA00023054"/>
    </source>
</evidence>
<evidence type="ECO:0000256" key="7">
    <source>
        <dbReference type="SAM" id="MobiDB-lite"/>
    </source>
</evidence>
<dbReference type="Gene3D" id="1.10.10.60">
    <property type="entry name" value="Homeodomain-like"/>
    <property type="match status" value="1"/>
</dbReference>
<comment type="caution">
    <text evidence="9">The sequence shown here is derived from an EMBL/GenBank/DDBJ whole genome shotgun (WGS) entry which is preliminary data.</text>
</comment>
<reference evidence="9 10" key="1">
    <citation type="submission" date="2024-11" db="EMBL/GenBank/DDBJ databases">
        <title>A near-complete genome assembly of Cinchona calisaya.</title>
        <authorList>
            <person name="Lian D.C."/>
            <person name="Zhao X.W."/>
            <person name="Wei L."/>
        </authorList>
    </citation>
    <scope>NUCLEOTIDE SEQUENCE [LARGE SCALE GENOMIC DNA]</scope>
    <source>
        <tissue evidence="9">Nenye</tissue>
    </source>
</reference>
<keyword evidence="5" id="KW-0804">Transcription</keyword>
<keyword evidence="3" id="KW-0175">Coiled coil</keyword>
<feature type="region of interest" description="Disordered" evidence="7">
    <location>
        <begin position="1"/>
        <end position="21"/>
    </location>
</feature>
<protein>
    <recommendedName>
        <fullName evidence="8">Myb/SANT-like DNA-binding domain-containing protein</fullName>
    </recommendedName>
</protein>
<dbReference type="Pfam" id="PF13837">
    <property type="entry name" value="Myb_DNA-bind_4"/>
    <property type="match status" value="1"/>
</dbReference>
<dbReference type="EMBL" id="JBJUIK010000008">
    <property type="protein sequence ID" value="KAL3521240.1"/>
    <property type="molecule type" value="Genomic_DNA"/>
</dbReference>
<dbReference type="GO" id="GO:0005634">
    <property type="term" value="C:nucleus"/>
    <property type="evidence" value="ECO:0007669"/>
    <property type="project" value="UniProtKB-SubCell"/>
</dbReference>
<keyword evidence="4" id="KW-0238">DNA-binding</keyword>
<evidence type="ECO:0000313" key="9">
    <source>
        <dbReference type="EMBL" id="KAL3521240.1"/>
    </source>
</evidence>
<dbReference type="InterPro" id="IPR044822">
    <property type="entry name" value="Myb_DNA-bind_4"/>
</dbReference>
<dbReference type="InterPro" id="IPR044823">
    <property type="entry name" value="ASIL1/2-like"/>
</dbReference>